<evidence type="ECO:0008006" key="4">
    <source>
        <dbReference type="Google" id="ProtNLM"/>
    </source>
</evidence>
<feature type="signal peptide" evidence="1">
    <location>
        <begin position="1"/>
        <end position="19"/>
    </location>
</feature>
<keyword evidence="3" id="KW-1185">Reference proteome</keyword>
<sequence length="545" mass="57838">MKRVSLLLAFTLVFISSCSDETTVFEDSNSNLSLQDNQDFLNQSISFEKAGVLDITSNDAVSGKTGKEGDELAGNYPLSLIAQVMPPSFTGGENLTATHVNIVDDIAYVSYNTVDSDYVGAIDVIDVKDPYNPKLTSRLYYTNADINSVVYDNGYIYIAGGVDAEKSVRATTNSFVAKIPVSNGKINIDAGITYGFQEGFIATDVAISGNNLYVTSGKDGSLTVYDKNSVEIKNELPFADLRSVTIDNGKIAVLDASKGVSILDSNFSILKEIGITSDFGLNSKRTLDFSNNRIIVSEGSNGAGIYNSLTGDFIEYIPILINPSGSDAADNVTNAVAVNEEVILMANGGAGLSISEEASDSTIPVGIIDLDGSINFVASKGDYIFAASGTAGLQIIKMNKPSGSLVQKCTDVIEYQGSANLNINTGEVLAYTGAKRLNNVNIGGQLLLCGSWTVRGDVTVNEGGIFEMNGSFIVGRNNGKKNITINKNATFRVEGNLTIYGDLILNEGAKLEFVGANSDVYITGKVTKANSATVTGNYTDLLDKF</sequence>
<evidence type="ECO:0000256" key="1">
    <source>
        <dbReference type="SAM" id="SignalP"/>
    </source>
</evidence>
<evidence type="ECO:0000313" key="2">
    <source>
        <dbReference type="EMBL" id="SMC71915.1"/>
    </source>
</evidence>
<accession>A0A1W2BG13</accession>
<dbReference type="InterPro" id="IPR011047">
    <property type="entry name" value="Quinoprotein_ADH-like_sf"/>
</dbReference>
<dbReference type="OrthoDB" id="814028at2"/>
<keyword evidence="1" id="KW-0732">Signal</keyword>
<dbReference type="InterPro" id="IPR015943">
    <property type="entry name" value="WD40/YVTN_repeat-like_dom_sf"/>
</dbReference>
<dbReference type="PROSITE" id="PS51257">
    <property type="entry name" value="PROKAR_LIPOPROTEIN"/>
    <property type="match status" value="1"/>
</dbReference>
<reference evidence="2 3" key="1">
    <citation type="submission" date="2017-04" db="EMBL/GenBank/DDBJ databases">
        <authorList>
            <person name="Afonso C.L."/>
            <person name="Miller P.J."/>
            <person name="Scott M.A."/>
            <person name="Spackman E."/>
            <person name="Goraichik I."/>
            <person name="Dimitrov K.M."/>
            <person name="Suarez D.L."/>
            <person name="Swayne D.E."/>
        </authorList>
    </citation>
    <scope>NUCLEOTIDE SEQUENCE [LARGE SCALE GENOMIC DNA]</scope>
    <source>
        <strain evidence="2 3">DSM 21164</strain>
    </source>
</reference>
<organism evidence="2 3">
    <name type="scientific">Cellulophaga tyrosinoxydans</name>
    <dbReference type="NCBI Taxonomy" id="504486"/>
    <lineage>
        <taxon>Bacteria</taxon>
        <taxon>Pseudomonadati</taxon>
        <taxon>Bacteroidota</taxon>
        <taxon>Flavobacteriia</taxon>
        <taxon>Flavobacteriales</taxon>
        <taxon>Flavobacteriaceae</taxon>
        <taxon>Cellulophaga</taxon>
    </lineage>
</organism>
<proteinExistence type="predicted"/>
<dbReference type="SUPFAM" id="SSF63825">
    <property type="entry name" value="YWTD domain"/>
    <property type="match status" value="1"/>
</dbReference>
<protein>
    <recommendedName>
        <fullName evidence="4">LVIVD repeat-containing protein</fullName>
    </recommendedName>
</protein>
<gene>
    <name evidence="2" type="ORF">SAMN05660703_2385</name>
</gene>
<dbReference type="RefSeq" id="WP_084061717.1">
    <property type="nucleotide sequence ID" value="NZ_FWXO01000004.1"/>
</dbReference>
<dbReference type="STRING" id="504486.SAMN05660703_2385"/>
<evidence type="ECO:0000313" key="3">
    <source>
        <dbReference type="Proteomes" id="UP000192360"/>
    </source>
</evidence>
<dbReference type="SUPFAM" id="SSF50998">
    <property type="entry name" value="Quinoprotein alcohol dehydrogenase-like"/>
    <property type="match status" value="1"/>
</dbReference>
<name>A0A1W2BG13_9FLAO</name>
<feature type="chain" id="PRO_5013003769" description="LVIVD repeat-containing protein" evidence="1">
    <location>
        <begin position="20"/>
        <end position="545"/>
    </location>
</feature>
<dbReference type="Gene3D" id="2.130.10.10">
    <property type="entry name" value="YVTN repeat-like/Quinoprotein amine dehydrogenase"/>
    <property type="match status" value="1"/>
</dbReference>
<dbReference type="Proteomes" id="UP000192360">
    <property type="component" value="Unassembled WGS sequence"/>
</dbReference>
<dbReference type="EMBL" id="FWXO01000004">
    <property type="protein sequence ID" value="SMC71915.1"/>
    <property type="molecule type" value="Genomic_DNA"/>
</dbReference>
<dbReference type="AlphaFoldDB" id="A0A1W2BG13"/>